<keyword evidence="5" id="KW-0677">Repeat</keyword>
<name>A0AA88HZV2_ARTSF</name>
<evidence type="ECO:0000313" key="15">
    <source>
        <dbReference type="EMBL" id="KAK2718759.1"/>
    </source>
</evidence>
<evidence type="ECO:0000313" key="16">
    <source>
        <dbReference type="Proteomes" id="UP001187531"/>
    </source>
</evidence>
<dbReference type="GO" id="GO:0005634">
    <property type="term" value="C:nucleus"/>
    <property type="evidence" value="ECO:0007669"/>
    <property type="project" value="UniProtKB-SubCell"/>
</dbReference>
<keyword evidence="7" id="KW-0862">Zinc</keyword>
<evidence type="ECO:0000256" key="12">
    <source>
        <dbReference type="ARBA" id="ARBA00056616"/>
    </source>
</evidence>
<evidence type="ECO:0000256" key="3">
    <source>
        <dbReference type="ARBA" id="ARBA00013932"/>
    </source>
</evidence>
<dbReference type="GO" id="GO:0017025">
    <property type="term" value="F:TBP-class protein binding"/>
    <property type="evidence" value="ECO:0007669"/>
    <property type="project" value="InterPro"/>
</dbReference>
<dbReference type="PROSITE" id="PS00782">
    <property type="entry name" value="TFIIB"/>
    <property type="match status" value="1"/>
</dbReference>
<dbReference type="InterPro" id="IPR013137">
    <property type="entry name" value="Znf_TFIIB"/>
</dbReference>
<dbReference type="InterPro" id="IPR000812">
    <property type="entry name" value="TFIIB"/>
</dbReference>
<sequence length="311" mass="33883">MDKLIQSNNVNCPYHPQADLIEDSHAGDSLCSECALVVGERTIDVGSEWRRFSNEKSSAGPSRVGGPENLLFEGRGLSTMIGPAGSGSFGKLDYAKYNISQMSSSDRALKTALKSLEEMADKLHLPSTIVDEAGSLFKRFHGGKSLKGRSNNAIASACLFIAFRQEGNPRTFKELCAVSSVSVKEIKREFKRILSNLSITLNLITPGDFTARFCNSLGLPYSVQRSAHHIGEKAMELDIVPGRSPISVAAAAIYMASQASNNPCSRKVIGDVVGTTEATIQQTYRLMMTWAPFLFPENFKFSVPIKCFPQS</sequence>
<dbReference type="GO" id="GO:0006367">
    <property type="term" value="P:transcription initiation at RNA polymerase II promoter"/>
    <property type="evidence" value="ECO:0007669"/>
    <property type="project" value="TreeGrafter"/>
</dbReference>
<dbReference type="CDD" id="cd20552">
    <property type="entry name" value="CYCLIN_TFIIB_rpt2"/>
    <property type="match status" value="1"/>
</dbReference>
<evidence type="ECO:0000259" key="14">
    <source>
        <dbReference type="PROSITE" id="PS51134"/>
    </source>
</evidence>
<dbReference type="FunFam" id="1.10.472.10:FF:000008">
    <property type="entry name" value="Transcription initiation factor IIB"/>
    <property type="match status" value="1"/>
</dbReference>
<dbReference type="Pfam" id="PF00382">
    <property type="entry name" value="TFIIB"/>
    <property type="match status" value="2"/>
</dbReference>
<dbReference type="InterPro" id="IPR036915">
    <property type="entry name" value="Cyclin-like_sf"/>
</dbReference>
<evidence type="ECO:0000256" key="7">
    <source>
        <dbReference type="ARBA" id="ARBA00022833"/>
    </source>
</evidence>
<evidence type="ECO:0000256" key="1">
    <source>
        <dbReference type="ARBA" id="ARBA00004123"/>
    </source>
</evidence>
<dbReference type="GO" id="GO:0016251">
    <property type="term" value="F:RNA polymerase II general transcription initiation factor activity"/>
    <property type="evidence" value="ECO:0007669"/>
    <property type="project" value="TreeGrafter"/>
</dbReference>
<dbReference type="PRINTS" id="PR00685">
    <property type="entry name" value="TIFACTORIIB"/>
</dbReference>
<keyword evidence="16" id="KW-1185">Reference proteome</keyword>
<evidence type="ECO:0000256" key="2">
    <source>
        <dbReference type="ARBA" id="ARBA00010857"/>
    </source>
</evidence>
<comment type="subcellular location">
    <subcellularLocation>
        <location evidence="1">Nucleus</location>
    </subcellularLocation>
</comment>
<evidence type="ECO:0000256" key="5">
    <source>
        <dbReference type="ARBA" id="ARBA00022737"/>
    </source>
</evidence>
<organism evidence="15 16">
    <name type="scientific">Artemia franciscana</name>
    <name type="common">Brine shrimp</name>
    <name type="synonym">Artemia sanfranciscana</name>
    <dbReference type="NCBI Taxonomy" id="6661"/>
    <lineage>
        <taxon>Eukaryota</taxon>
        <taxon>Metazoa</taxon>
        <taxon>Ecdysozoa</taxon>
        <taxon>Arthropoda</taxon>
        <taxon>Crustacea</taxon>
        <taxon>Branchiopoda</taxon>
        <taxon>Anostraca</taxon>
        <taxon>Artemiidae</taxon>
        <taxon>Artemia</taxon>
    </lineage>
</organism>
<dbReference type="GO" id="GO:0070897">
    <property type="term" value="P:transcription preinitiation complex assembly"/>
    <property type="evidence" value="ECO:0007669"/>
    <property type="project" value="InterPro"/>
</dbReference>
<dbReference type="GO" id="GO:0008270">
    <property type="term" value="F:zinc ion binding"/>
    <property type="evidence" value="ECO:0007669"/>
    <property type="project" value="UniProtKB-KW"/>
</dbReference>
<comment type="function">
    <text evidence="12">General factor that plays a major role in the activation of eukaryotic genes transcribed by RNA polymerase II.</text>
</comment>
<dbReference type="InterPro" id="IPR013150">
    <property type="entry name" value="TFIIB_cyclin"/>
</dbReference>
<dbReference type="FunFam" id="1.10.472.10:FF:000019">
    <property type="entry name" value="transcription initiation factor IIB"/>
    <property type="match status" value="1"/>
</dbReference>
<dbReference type="SUPFAM" id="SSF57783">
    <property type="entry name" value="Zinc beta-ribbon"/>
    <property type="match status" value="1"/>
</dbReference>
<evidence type="ECO:0000256" key="8">
    <source>
        <dbReference type="ARBA" id="ARBA00023015"/>
    </source>
</evidence>
<keyword evidence="4" id="KW-0479">Metal-binding</keyword>
<proteinExistence type="inferred from homology"/>
<protein>
    <recommendedName>
        <fullName evidence="3">Transcription initiation factor IIB</fullName>
    </recommendedName>
    <alternativeName>
        <fullName evidence="11">General transcription factor TFIIB</fullName>
    </alternativeName>
</protein>
<dbReference type="SUPFAM" id="SSF47954">
    <property type="entry name" value="Cyclin-like"/>
    <property type="match status" value="2"/>
</dbReference>
<evidence type="ECO:0000256" key="6">
    <source>
        <dbReference type="ARBA" id="ARBA00022771"/>
    </source>
</evidence>
<dbReference type="AlphaFoldDB" id="A0AA88HZV2"/>
<reference evidence="15" key="1">
    <citation type="submission" date="2023-07" db="EMBL/GenBank/DDBJ databases">
        <title>Chromosome-level genome assembly of Artemia franciscana.</title>
        <authorList>
            <person name="Jo E."/>
        </authorList>
    </citation>
    <scope>NUCLEOTIDE SEQUENCE</scope>
    <source>
        <tissue evidence="15">Whole body</tissue>
    </source>
</reference>
<gene>
    <name evidence="15" type="ORF">QYM36_005933</name>
</gene>
<evidence type="ECO:0000256" key="9">
    <source>
        <dbReference type="ARBA" id="ARBA00023163"/>
    </source>
</evidence>
<dbReference type="CDD" id="cd20551">
    <property type="entry name" value="CYCLIN_TFIIB_rpt1"/>
    <property type="match status" value="1"/>
</dbReference>
<dbReference type="PROSITE" id="PS51134">
    <property type="entry name" value="ZF_TFIIB"/>
    <property type="match status" value="1"/>
</dbReference>
<keyword evidence="6 13" id="KW-0863">Zinc-finger</keyword>
<evidence type="ECO:0000256" key="10">
    <source>
        <dbReference type="ARBA" id="ARBA00023242"/>
    </source>
</evidence>
<comment type="similarity">
    <text evidence="2">Belongs to the TFIIB family.</text>
</comment>
<dbReference type="GO" id="GO:0097550">
    <property type="term" value="C:transcription preinitiation complex"/>
    <property type="evidence" value="ECO:0007669"/>
    <property type="project" value="TreeGrafter"/>
</dbReference>
<dbReference type="Gene3D" id="2.20.25.10">
    <property type="match status" value="1"/>
</dbReference>
<dbReference type="InterPro" id="IPR013763">
    <property type="entry name" value="Cyclin-like_dom"/>
</dbReference>
<evidence type="ECO:0000256" key="13">
    <source>
        <dbReference type="PROSITE-ProRule" id="PRU00469"/>
    </source>
</evidence>
<feature type="domain" description="TFIIB-type" evidence="14">
    <location>
        <begin position="8"/>
        <end position="39"/>
    </location>
</feature>
<evidence type="ECO:0000256" key="11">
    <source>
        <dbReference type="ARBA" id="ARBA00031706"/>
    </source>
</evidence>
<comment type="caution">
    <text evidence="15">The sequence shown here is derived from an EMBL/GenBank/DDBJ whole genome shotgun (WGS) entry which is preliminary data.</text>
</comment>
<dbReference type="SMART" id="SM00385">
    <property type="entry name" value="CYCLIN"/>
    <property type="match status" value="2"/>
</dbReference>
<dbReference type="Proteomes" id="UP001187531">
    <property type="component" value="Unassembled WGS sequence"/>
</dbReference>
<dbReference type="Gene3D" id="1.10.472.10">
    <property type="entry name" value="Cyclin-like"/>
    <property type="match status" value="2"/>
</dbReference>
<dbReference type="InterPro" id="IPR023486">
    <property type="entry name" value="TFIIB_CS"/>
</dbReference>
<evidence type="ECO:0000256" key="4">
    <source>
        <dbReference type="ARBA" id="ARBA00022723"/>
    </source>
</evidence>
<keyword evidence="8" id="KW-0805">Transcription regulation</keyword>
<dbReference type="Pfam" id="PF08271">
    <property type="entry name" value="Zn_Ribbon_TF"/>
    <property type="match status" value="1"/>
</dbReference>
<dbReference type="PANTHER" id="PTHR11618">
    <property type="entry name" value="TRANSCRIPTION INITIATION FACTOR IIB-RELATED"/>
    <property type="match status" value="1"/>
</dbReference>
<dbReference type="EMBL" id="JAVRJZ010000009">
    <property type="protein sequence ID" value="KAK2718759.1"/>
    <property type="molecule type" value="Genomic_DNA"/>
</dbReference>
<dbReference type="PANTHER" id="PTHR11618:SF13">
    <property type="entry name" value="TRANSCRIPTION INITIATION FACTOR IIB"/>
    <property type="match status" value="1"/>
</dbReference>
<keyword evidence="9" id="KW-0804">Transcription</keyword>
<accession>A0AA88HZV2</accession>
<keyword evidence="10" id="KW-0539">Nucleus</keyword>